<protein>
    <submittedName>
        <fullName evidence="1">Uncharacterized protein</fullName>
    </submittedName>
</protein>
<evidence type="ECO:0000313" key="2">
    <source>
        <dbReference type="Proteomes" id="UP000000496"/>
    </source>
</evidence>
<dbReference type="InterPro" id="IPR058398">
    <property type="entry name" value="DUF8085"/>
</dbReference>
<dbReference type="OrthoDB" id="21632at2"/>
<proteinExistence type="predicted"/>
<dbReference type="AlphaFoldDB" id="F8L463"/>
<dbReference type="Pfam" id="PF26330">
    <property type="entry name" value="DUF8085"/>
    <property type="match status" value="1"/>
</dbReference>
<sequence>MRTAKSWGIFFLFCLFSGLKVHAEVEIKMTQLQDDKNEMTLHFPRYFEKNEMQLNHLLYCIIVSQLPSERQETLSFVQKDNTLYFSGNPQDMNRLYKRVLDIMSEGVSEEEFSEQKERYLLSDVSAQWIEYEDLSEWIELGSLIANFAADSYLNAFPEESGDLAFSRMELDEAKPLLIFVNDEGTHHFYTLRLTSDDCHNISKLIKNMADLNLWELLKKSKDMKKLGRKIEPVHPLRFLGYIFSTPELKKRMPRIKDSHFKWVKFTEGLYDRLSKEARQDNLNRFIPGFAQTVGCSEAAIEDFVRRHDWHGMLDYLM</sequence>
<reference key="1">
    <citation type="journal article" date="2011" name="Mol. Biol. Evol.">
        <title>Unity in variety -- the pan-genome of the Chlamydiae.</title>
        <authorList>
            <person name="Collingro A."/>
            <person name="Tischler P."/>
            <person name="Weinmaier T."/>
            <person name="Penz T."/>
            <person name="Heinz E."/>
            <person name="Brunham R.C."/>
            <person name="Read T.D."/>
            <person name="Bavoil P.M."/>
            <person name="Sachse K."/>
            <person name="Kahane S."/>
            <person name="Friedman M.G."/>
            <person name="Rattei T."/>
            <person name="Myers G.S.A."/>
            <person name="Horn M."/>
        </authorList>
    </citation>
    <scope>NUCLEOTIDE SEQUENCE</scope>
    <source>
        <strain>Z</strain>
    </source>
</reference>
<reference evidence="1 2" key="2">
    <citation type="journal article" date="2011" name="Mol. Biol. Evol.">
        <title>Unity in variety--the pan-genome of the Chlamydiae.</title>
        <authorList>
            <person name="Collingro A."/>
            <person name="Tischler P."/>
            <person name="Weinmaier T."/>
            <person name="Penz T."/>
            <person name="Heinz E."/>
            <person name="Brunham R.C."/>
            <person name="Read T.D."/>
            <person name="Bavoil P.M."/>
            <person name="Sachse K."/>
            <person name="Kahane S."/>
            <person name="Friedman M.G."/>
            <person name="Rattei T."/>
            <person name="Myers G.S."/>
            <person name="Horn M."/>
        </authorList>
    </citation>
    <scope>NUCLEOTIDE SEQUENCE [LARGE SCALE GENOMIC DNA]</scope>
    <source>
        <strain evidence="2">ATCC VR-1471 / Z</strain>
    </source>
</reference>
<dbReference type="RefSeq" id="WP_013944569.1">
    <property type="nucleotide sequence ID" value="NC_015713.1"/>
</dbReference>
<dbReference type="Proteomes" id="UP000000496">
    <property type="component" value="Chromosome gsn.131"/>
</dbReference>
<evidence type="ECO:0000313" key="1">
    <source>
        <dbReference type="EMBL" id="CCB90103.1"/>
    </source>
</evidence>
<organism evidence="1 2">
    <name type="scientific">Simkania negevensis (strain ATCC VR-1471 / DSM 27360 / Z)</name>
    <dbReference type="NCBI Taxonomy" id="331113"/>
    <lineage>
        <taxon>Bacteria</taxon>
        <taxon>Pseudomonadati</taxon>
        <taxon>Chlamydiota</taxon>
        <taxon>Chlamydiia</taxon>
        <taxon>Parachlamydiales</taxon>
        <taxon>Simkaniaceae</taxon>
        <taxon>Simkania</taxon>
    </lineage>
</organism>
<dbReference type="KEGG" id="sng:SNE_A22260"/>
<gene>
    <name evidence="1" type="ordered locus">SNE_A22260</name>
</gene>
<accession>F8L463</accession>
<name>F8L463_SIMNZ</name>
<dbReference type="EMBL" id="FR872582">
    <property type="protein sequence ID" value="CCB90103.1"/>
    <property type="molecule type" value="Genomic_DNA"/>
</dbReference>
<keyword evidence="2" id="KW-1185">Reference proteome</keyword>
<dbReference type="STRING" id="331113.SNE_A22260"/>
<dbReference type="HOGENOM" id="CLU_876878_0_0_0"/>